<feature type="region of interest" description="Disordered" evidence="5">
    <location>
        <begin position="525"/>
        <end position="566"/>
    </location>
</feature>
<feature type="compositionally biased region" description="Polar residues" evidence="5">
    <location>
        <begin position="1096"/>
        <end position="1113"/>
    </location>
</feature>
<keyword evidence="4 6" id="KW-0472">Membrane</keyword>
<feature type="compositionally biased region" description="Basic and acidic residues" evidence="5">
    <location>
        <begin position="945"/>
        <end position="957"/>
    </location>
</feature>
<name>A0A423VPJ8_CYTCH</name>
<evidence type="ECO:0008006" key="9">
    <source>
        <dbReference type="Google" id="ProtNLM"/>
    </source>
</evidence>
<feature type="compositionally biased region" description="Low complexity" evidence="5">
    <location>
        <begin position="712"/>
        <end position="721"/>
    </location>
</feature>
<evidence type="ECO:0000256" key="1">
    <source>
        <dbReference type="ARBA" id="ARBA00004141"/>
    </source>
</evidence>
<protein>
    <recommendedName>
        <fullName evidence="9">C2H2-type domain-containing protein</fullName>
    </recommendedName>
</protein>
<dbReference type="PANTHER" id="PTHR38166">
    <property type="entry name" value="C2H2-TYPE DOMAIN-CONTAINING PROTEIN-RELATED"/>
    <property type="match status" value="1"/>
</dbReference>
<evidence type="ECO:0000313" key="7">
    <source>
        <dbReference type="EMBL" id="ROV92940.1"/>
    </source>
</evidence>
<gene>
    <name evidence="7" type="ORF">VSDG_06344</name>
</gene>
<evidence type="ECO:0000256" key="4">
    <source>
        <dbReference type="ARBA" id="ARBA00023136"/>
    </source>
</evidence>
<evidence type="ECO:0000256" key="2">
    <source>
        <dbReference type="ARBA" id="ARBA00022692"/>
    </source>
</evidence>
<keyword evidence="8" id="KW-1185">Reference proteome</keyword>
<dbReference type="Gene3D" id="1.20.58.340">
    <property type="entry name" value="Magnesium transport protein CorA, transmembrane region"/>
    <property type="match status" value="1"/>
</dbReference>
<evidence type="ECO:0000256" key="3">
    <source>
        <dbReference type="ARBA" id="ARBA00022989"/>
    </source>
</evidence>
<dbReference type="InterPro" id="IPR045863">
    <property type="entry name" value="CorA_TM1_TM2"/>
</dbReference>
<dbReference type="EMBL" id="LJZO01000035">
    <property type="protein sequence ID" value="ROV92940.1"/>
    <property type="molecule type" value="Genomic_DNA"/>
</dbReference>
<dbReference type="SUPFAM" id="SSF144083">
    <property type="entry name" value="Magnesium transport protein CorA, transmembrane region"/>
    <property type="match status" value="1"/>
</dbReference>
<dbReference type="AlphaFoldDB" id="A0A423VPJ8"/>
<dbReference type="Proteomes" id="UP000284375">
    <property type="component" value="Unassembled WGS sequence"/>
</dbReference>
<dbReference type="GO" id="GO:0016020">
    <property type="term" value="C:membrane"/>
    <property type="evidence" value="ECO:0007669"/>
    <property type="project" value="UniProtKB-SubCell"/>
</dbReference>
<feature type="transmembrane region" description="Helical" evidence="6">
    <location>
        <begin position="419"/>
        <end position="441"/>
    </location>
</feature>
<organism evidence="7 8">
    <name type="scientific">Cytospora chrysosperma</name>
    <name type="common">Cytospora canker fungus</name>
    <name type="synonym">Sphaeria chrysosperma</name>
    <dbReference type="NCBI Taxonomy" id="252740"/>
    <lineage>
        <taxon>Eukaryota</taxon>
        <taxon>Fungi</taxon>
        <taxon>Dikarya</taxon>
        <taxon>Ascomycota</taxon>
        <taxon>Pezizomycotina</taxon>
        <taxon>Sordariomycetes</taxon>
        <taxon>Sordariomycetidae</taxon>
        <taxon>Diaporthales</taxon>
        <taxon>Cytosporaceae</taxon>
        <taxon>Cytospora</taxon>
    </lineage>
</organism>
<evidence type="ECO:0000256" key="6">
    <source>
        <dbReference type="SAM" id="Phobius"/>
    </source>
</evidence>
<feature type="transmembrane region" description="Helical" evidence="6">
    <location>
        <begin position="461"/>
        <end position="481"/>
    </location>
</feature>
<feature type="compositionally biased region" description="Low complexity" evidence="5">
    <location>
        <begin position="986"/>
        <end position="1001"/>
    </location>
</feature>
<feature type="region of interest" description="Disordered" evidence="5">
    <location>
        <begin position="945"/>
        <end position="1113"/>
    </location>
</feature>
<dbReference type="PANTHER" id="PTHR38166:SF1">
    <property type="entry name" value="C2H2-TYPE DOMAIN-CONTAINING PROTEIN"/>
    <property type="match status" value="1"/>
</dbReference>
<dbReference type="STRING" id="252740.A0A423VPJ8"/>
<feature type="compositionally biased region" description="Basic and acidic residues" evidence="5">
    <location>
        <begin position="1070"/>
        <end position="1090"/>
    </location>
</feature>
<dbReference type="OrthoDB" id="1046782at2759"/>
<feature type="compositionally biased region" description="Basic and acidic residues" evidence="5">
    <location>
        <begin position="736"/>
        <end position="753"/>
    </location>
</feature>
<evidence type="ECO:0000256" key="5">
    <source>
        <dbReference type="SAM" id="MobiDB-lite"/>
    </source>
</evidence>
<accession>A0A423VPJ8</accession>
<feature type="region of interest" description="Disordered" evidence="5">
    <location>
        <begin position="709"/>
        <end position="761"/>
    </location>
</feature>
<comment type="subcellular location">
    <subcellularLocation>
        <location evidence="1">Membrane</location>
        <topology evidence="1">Multi-pass membrane protein</topology>
    </subcellularLocation>
</comment>
<keyword evidence="3 6" id="KW-1133">Transmembrane helix</keyword>
<reference evidence="7 8" key="1">
    <citation type="submission" date="2015-09" db="EMBL/GenBank/DDBJ databases">
        <title>Host preference determinants of Valsa canker pathogens revealed by comparative genomics.</title>
        <authorList>
            <person name="Yin Z."/>
            <person name="Huang L."/>
        </authorList>
    </citation>
    <scope>NUCLEOTIDE SEQUENCE [LARGE SCALE GENOMIC DNA]</scope>
    <source>
        <strain evidence="7 8">YSFL</strain>
    </source>
</reference>
<feature type="compositionally biased region" description="Polar residues" evidence="5">
    <location>
        <begin position="553"/>
        <end position="566"/>
    </location>
</feature>
<keyword evidence="2 6" id="KW-0812">Transmembrane</keyword>
<evidence type="ECO:0000313" key="8">
    <source>
        <dbReference type="Proteomes" id="UP000284375"/>
    </source>
</evidence>
<comment type="caution">
    <text evidence="7">The sequence shown here is derived from an EMBL/GenBank/DDBJ whole genome shotgun (WGS) entry which is preliminary data.</text>
</comment>
<sequence>MSLTIPATWTQPAGCLATDDLYGYENPTGYFVDMLGAPAETSSCYPSGYQATTSGLMYATACPDGFTSAATDELNNQLTICCPSAYTFSTSIITFNDYTMLCASEWTSSTSITFTWLSFEDAATSTATVYTVTSSGTAGTTTQTTSVKIATEQRLSGRALHAMGIQISSTQAFQRIQDSWNLHPRTVEVVLSNNGLFTTFHCTSTGRVFFILKVANSRITGSDAVSVTYDPSRRTTFVLYHHLQNQDSVFSTLLSTPERCVDPCFFIAALYRSHHQHIEEHRSTIDDAILSIERQTGYGKSGRLVDPGRRPSLDQGRIFEDSKTLIQQLSFCQTDLAVIRHAARCCLDCGEWLIQAMDERIRSSEREPPLQDAIPASLRTVQSMVREDVMLHNITQNDSEYTAAIAMDAKRDSIAMRTISILGIIYLPATFVATLFSMDMIQWGGSDGEESSLPKASPSLWVYWATALPLTFATILIWFLWSRRENQTSSERLKSYRATVPKAGDASIVMSNLPHRQGFPRITRKAGVPRAGSQPGAGPLPQWYMNDGHSSGAAHNSGTTVDPSQLTSTATAQPLDLQSLSLTSPGSFPQFVAETKIQAGSPENPEAVPAALSERDQVRLKDGYDEDEGSSMVLTPTSSDEVATTSLHNKVTWDQASSQVNTPLSDWESVVLPEFSAIDEVHLVELSNDVLESVFQDWLKYGTHKAAGGEETGACGASSSGLPETGASGKPSLKRKCQEIDGKEINEGRRESRSSGVRSRGKHPLHQMLACHFCKRDPRRHRECCNFGGAKISYVKQHIYRKHSVDVYCPVCMEQFNDVSTRDQHTRLAACELRDINRRPDGITSQQRDWLSRRMCPDTSEEQRWFAVWDYLFPGASRPPSPFNNFDLSEDLFDFSDFITSSRGHDIFLQNLRRNSAWTEEHESIFRPDLTSALGQLFVRWAATRDGRDQREGDRDQGLAAGNYEPPAVPEESHPTESDASPPIPTIGSDGSGSTTTDAGAVPPQRFSAVGDSSVQQSNPTEVNEDQSPQRGRDESPAPTDTVPAPQYGMGPMEPIPSLETIFNRARGSVTEDQRSELDAHEESERKEDEAAQPPLQLTESGLDQAGPSGQTLDVATQGFEFLDMEIFTDGLADSSWIDWDNTDFGNLEPEAWDDDYWKIE</sequence>
<proteinExistence type="predicted"/>
<feature type="compositionally biased region" description="Polar residues" evidence="5">
    <location>
        <begin position="1011"/>
        <end position="1030"/>
    </location>
</feature>